<accession>A0A174NBZ0</accession>
<sequence length="287" mass="33270">MKNILFIIIATLAIVGCSNDDEEPNELIAVNGEWLAKDSTHFYVTINGNNQNDSKFLLTKRRRDNYKIVWKKEMVQPAPIKIDMGYGEQKNVDFNYSHFAFDTDELILVNWETQLGSLKFPYRYIGIYSIDGEFIKNVNIESADPSFVRWMDNKIIIPLITSITIENNYKRKDSYIILDEKGNIIESKENVSLFRVKDPQYTWNKGYISYSQSEFIICNLDKGTAFFNINDIIANKYPQETNKPKTAIENVSFSINIATINVSTTFYNGEKRKDTIKINFITHEVID</sequence>
<organism evidence="1 2">
    <name type="scientific">Bacteroides thetaiotaomicron</name>
    <dbReference type="NCBI Taxonomy" id="818"/>
    <lineage>
        <taxon>Bacteria</taxon>
        <taxon>Pseudomonadati</taxon>
        <taxon>Bacteroidota</taxon>
        <taxon>Bacteroidia</taxon>
        <taxon>Bacteroidales</taxon>
        <taxon>Bacteroidaceae</taxon>
        <taxon>Bacteroides</taxon>
    </lineage>
</organism>
<evidence type="ECO:0000313" key="1">
    <source>
        <dbReference type="EMBL" id="CUP43950.1"/>
    </source>
</evidence>
<evidence type="ECO:0000313" key="2">
    <source>
        <dbReference type="Proteomes" id="UP000095541"/>
    </source>
</evidence>
<dbReference type="AlphaFoldDB" id="A0A174NBZ0"/>
<dbReference type="EMBL" id="CZBI01000001">
    <property type="protein sequence ID" value="CUP43950.1"/>
    <property type="molecule type" value="Genomic_DNA"/>
</dbReference>
<protein>
    <recommendedName>
        <fullName evidence="3">Lipoprotein</fullName>
    </recommendedName>
</protein>
<gene>
    <name evidence="1" type="ORF">ERS852557_00597</name>
</gene>
<dbReference type="PROSITE" id="PS51257">
    <property type="entry name" value="PROKAR_LIPOPROTEIN"/>
    <property type="match status" value="1"/>
</dbReference>
<evidence type="ECO:0008006" key="3">
    <source>
        <dbReference type="Google" id="ProtNLM"/>
    </source>
</evidence>
<dbReference type="Proteomes" id="UP000095541">
    <property type="component" value="Unassembled WGS sequence"/>
</dbReference>
<reference evidence="1 2" key="1">
    <citation type="submission" date="2015-09" db="EMBL/GenBank/DDBJ databases">
        <authorList>
            <consortium name="Pathogen Informatics"/>
        </authorList>
    </citation>
    <scope>NUCLEOTIDE SEQUENCE [LARGE SCALE GENOMIC DNA]</scope>
    <source>
        <strain evidence="1 2">2789STDY5834945</strain>
    </source>
</reference>
<name>A0A174NBZ0_BACT4</name>
<proteinExistence type="predicted"/>
<dbReference type="RefSeq" id="WP_055217044.1">
    <property type="nucleotide sequence ID" value="NZ_CZBI01000001.1"/>
</dbReference>